<dbReference type="PANTHER" id="PTHR33420:SF3">
    <property type="entry name" value="FIMBRIAL SUBUNIT ELFA"/>
    <property type="match status" value="1"/>
</dbReference>
<feature type="signal peptide" evidence="5">
    <location>
        <begin position="1"/>
        <end position="26"/>
    </location>
</feature>
<dbReference type="PATRIC" id="fig|279113.9.peg.2953"/>
<dbReference type="STRING" id="279113.CPter91_2990"/>
<protein>
    <submittedName>
        <fullName evidence="6">Putative fimbrial subunit protein</fullName>
    </submittedName>
</protein>
<keyword evidence="3 5" id="KW-0732">Signal</keyword>
<dbReference type="InterPro" id="IPR050263">
    <property type="entry name" value="Bact_Fimbrial_Adh_Pro"/>
</dbReference>
<dbReference type="Gene3D" id="2.60.40.1090">
    <property type="entry name" value="Fimbrial-type adhesion domain"/>
    <property type="match status" value="1"/>
</dbReference>
<evidence type="ECO:0000256" key="4">
    <source>
        <dbReference type="ARBA" id="ARBA00023263"/>
    </source>
</evidence>
<evidence type="ECO:0000313" key="7">
    <source>
        <dbReference type="Proteomes" id="UP000074561"/>
    </source>
</evidence>
<dbReference type="KEGG" id="cpra:CPter91_2990"/>
<name>A0A127Q5M6_9BURK</name>
<dbReference type="SUPFAM" id="SSF49401">
    <property type="entry name" value="Bacterial adhesins"/>
    <property type="match status" value="1"/>
</dbReference>
<dbReference type="InterPro" id="IPR036937">
    <property type="entry name" value="Adhesion_dom_fimbrial_sf"/>
</dbReference>
<dbReference type="InterPro" id="IPR008966">
    <property type="entry name" value="Adhesion_dom_sf"/>
</dbReference>
<dbReference type="EMBL" id="CP013234">
    <property type="protein sequence ID" value="AMP05331.1"/>
    <property type="molecule type" value="Genomic_DNA"/>
</dbReference>
<keyword evidence="4" id="KW-0281">Fimbrium</keyword>
<evidence type="ECO:0000256" key="5">
    <source>
        <dbReference type="SAM" id="SignalP"/>
    </source>
</evidence>
<evidence type="ECO:0000256" key="1">
    <source>
        <dbReference type="ARBA" id="ARBA00004561"/>
    </source>
</evidence>
<dbReference type="GO" id="GO:0043709">
    <property type="term" value="P:cell adhesion involved in single-species biofilm formation"/>
    <property type="evidence" value="ECO:0007669"/>
    <property type="project" value="TreeGrafter"/>
</dbReference>
<proteinExistence type="inferred from homology"/>
<dbReference type="AlphaFoldDB" id="A0A127Q5M6"/>
<organism evidence="6 7">
    <name type="scientific">Collimonas pratensis</name>
    <dbReference type="NCBI Taxonomy" id="279113"/>
    <lineage>
        <taxon>Bacteria</taxon>
        <taxon>Pseudomonadati</taxon>
        <taxon>Pseudomonadota</taxon>
        <taxon>Betaproteobacteria</taxon>
        <taxon>Burkholderiales</taxon>
        <taxon>Oxalobacteraceae</taxon>
        <taxon>Collimonas</taxon>
    </lineage>
</organism>
<dbReference type="Pfam" id="PF16970">
    <property type="entry name" value="FimA"/>
    <property type="match status" value="1"/>
</dbReference>
<sequence length="189" mass="18858">MGLNMKKNTLQFALFAIFCAAGAAQASDGTITFSGKLTSVTCGVHGGEAGATGGNFTVVLPPLSTKALASKGAVAGSTGFNIVVGGAEDTGCTDGTKASVHFEATSPLINSASGNLKLTSDSTAANVEVQISDASAGNALINLFTNRTSTPVVIAKNTATLPFTAQYIATGVATPGTVNTNVQYSISFN</sequence>
<dbReference type="InterPro" id="IPR039458">
    <property type="entry name" value="FimA-like"/>
</dbReference>
<accession>A0A127Q5M6</accession>
<evidence type="ECO:0000256" key="3">
    <source>
        <dbReference type="ARBA" id="ARBA00022729"/>
    </source>
</evidence>
<comment type="subcellular location">
    <subcellularLocation>
        <location evidence="1">Fimbrium</location>
    </subcellularLocation>
</comment>
<evidence type="ECO:0000256" key="2">
    <source>
        <dbReference type="ARBA" id="ARBA00006671"/>
    </source>
</evidence>
<reference evidence="6 7" key="1">
    <citation type="submission" date="2015-11" db="EMBL/GenBank/DDBJ databases">
        <title>Exploring the genomic traits of fungus-feeding bacterial genus Collimonas.</title>
        <authorList>
            <person name="Song C."/>
            <person name="Schmidt R."/>
            <person name="de Jager V."/>
            <person name="Krzyzanowska D."/>
            <person name="Jongedijk E."/>
            <person name="Cankar K."/>
            <person name="Beekwilder J."/>
            <person name="van Veen A."/>
            <person name="de Boer W."/>
            <person name="van Veen J.A."/>
            <person name="Garbeva P."/>
        </authorList>
    </citation>
    <scope>NUCLEOTIDE SEQUENCE [LARGE SCALE GENOMIC DNA]</scope>
    <source>
        <strain evidence="6 7">Ter91</strain>
    </source>
</reference>
<dbReference type="PANTHER" id="PTHR33420">
    <property type="entry name" value="FIMBRIAL SUBUNIT ELFA-RELATED"/>
    <property type="match status" value="1"/>
</dbReference>
<dbReference type="GO" id="GO:0009289">
    <property type="term" value="C:pilus"/>
    <property type="evidence" value="ECO:0007669"/>
    <property type="project" value="UniProtKB-SubCell"/>
</dbReference>
<gene>
    <name evidence="6" type="ORF">CPter91_2990</name>
</gene>
<dbReference type="Proteomes" id="UP000074561">
    <property type="component" value="Chromosome"/>
</dbReference>
<evidence type="ECO:0000313" key="6">
    <source>
        <dbReference type="EMBL" id="AMP05331.1"/>
    </source>
</evidence>
<comment type="similarity">
    <text evidence="2">Belongs to the fimbrial protein family.</text>
</comment>
<feature type="chain" id="PRO_5007277578" evidence="5">
    <location>
        <begin position="27"/>
        <end position="189"/>
    </location>
</feature>